<dbReference type="InterPro" id="IPR002054">
    <property type="entry name" value="DNA-dir_DNA_pol_X"/>
</dbReference>
<dbReference type="GO" id="GO:0042578">
    <property type="term" value="F:phosphoric ester hydrolase activity"/>
    <property type="evidence" value="ECO:0007669"/>
    <property type="project" value="TreeGrafter"/>
</dbReference>
<evidence type="ECO:0000259" key="1">
    <source>
        <dbReference type="SMART" id="SM00481"/>
    </source>
</evidence>
<dbReference type="OrthoDB" id="9808747at2"/>
<dbReference type="EMBL" id="FSRA01000001">
    <property type="protein sequence ID" value="SIN64117.1"/>
    <property type="molecule type" value="Genomic_DNA"/>
</dbReference>
<dbReference type="GO" id="GO:0008270">
    <property type="term" value="F:zinc ion binding"/>
    <property type="evidence" value="ECO:0007669"/>
    <property type="project" value="TreeGrafter"/>
</dbReference>
<dbReference type="InterPro" id="IPR004013">
    <property type="entry name" value="PHP_dom"/>
</dbReference>
<feature type="domain" description="DNA-directed DNA polymerase X" evidence="2">
    <location>
        <begin position="1"/>
        <end position="297"/>
    </location>
</feature>
<dbReference type="InterPro" id="IPR050243">
    <property type="entry name" value="PHP_phosphatase"/>
</dbReference>
<dbReference type="Gene3D" id="1.10.150.20">
    <property type="entry name" value="5' to 3' exonuclease, C-terminal subdomain"/>
    <property type="match status" value="1"/>
</dbReference>
<dbReference type="SUPFAM" id="SSF81301">
    <property type="entry name" value="Nucleotidyltransferase"/>
    <property type="match status" value="1"/>
</dbReference>
<dbReference type="Gene3D" id="3.30.460.10">
    <property type="entry name" value="Beta Polymerase, domain 2"/>
    <property type="match status" value="1"/>
</dbReference>
<proteinExistence type="predicted"/>
<dbReference type="GO" id="GO:0005829">
    <property type="term" value="C:cytosol"/>
    <property type="evidence" value="ECO:0007669"/>
    <property type="project" value="TreeGrafter"/>
</dbReference>
<dbReference type="Proteomes" id="UP000185003">
    <property type="component" value="Unassembled WGS sequence"/>
</dbReference>
<dbReference type="Gene3D" id="1.10.150.110">
    <property type="entry name" value="DNA polymerase beta, N-terminal domain-like"/>
    <property type="match status" value="1"/>
</dbReference>
<dbReference type="GO" id="GO:0003887">
    <property type="term" value="F:DNA-directed DNA polymerase activity"/>
    <property type="evidence" value="ECO:0007669"/>
    <property type="project" value="InterPro"/>
</dbReference>
<dbReference type="PANTHER" id="PTHR36928:SF1">
    <property type="entry name" value="PHOSPHATASE YCDX-RELATED"/>
    <property type="match status" value="1"/>
</dbReference>
<dbReference type="PANTHER" id="PTHR36928">
    <property type="entry name" value="PHOSPHATASE YCDX-RELATED"/>
    <property type="match status" value="1"/>
</dbReference>
<dbReference type="InterPro" id="IPR016195">
    <property type="entry name" value="Pol/histidinol_Pase-like"/>
</dbReference>
<sequence>MDNYIIADNFSLLAKLMDIHGDNSFKAKSFANAAFQIEKLTVPLAETPHDAIFKIKGIGESTGKSVIEMLQTGRFGVLEDYIQKTPAGILEMMKIKGLGPKKIATIWKELEIESLGELLYACNENRLLLFKGFGQKTQDSIKQSIEFFLSNRERYLYAEVEAFAGEMEGILQQVFSPAKAAVSGNFRRQQPIIDELEFVVAVPIDQVAEKLKTVEGFTRLDNTDDAVIMQYKEHIKLKIYGVQPEHFATKLFVTTGSEAFLDQFFAHAGQASGGNEATEEAIFEKADLPYILPCLREGKGEVALAAANALPKLIETTDIRGIIHSHSQWSDGLQSLEEMAKAAKEQGFEYLVISDHSRSAFYANGLHPERIIAQHQQIDELNRQLAPFKIFKSIEADILNDGSLDYPDEVLASFDLVIASVHSNLKMTEEKAMARVLKAISNPYTTILGHMTGRLLLSRNGYPLNHEEIIDACVAHHVVIELNAHPRRLDIDWEWIPSAIKKGALLSIDPDAHTISGYHDIKYGTLAAQKGGLTKEKNLSSLTRDELESFLAQRKQQKGI</sequence>
<accession>A0A1N6D073</accession>
<evidence type="ECO:0000259" key="2">
    <source>
        <dbReference type="SMART" id="SM00483"/>
    </source>
</evidence>
<organism evidence="3 4">
    <name type="scientific">Chitinophaga niabensis</name>
    <dbReference type="NCBI Taxonomy" id="536979"/>
    <lineage>
        <taxon>Bacteria</taxon>
        <taxon>Pseudomonadati</taxon>
        <taxon>Bacteroidota</taxon>
        <taxon>Chitinophagia</taxon>
        <taxon>Chitinophagales</taxon>
        <taxon>Chitinophagaceae</taxon>
        <taxon>Chitinophaga</taxon>
    </lineage>
</organism>
<dbReference type="GO" id="GO:0003677">
    <property type="term" value="F:DNA binding"/>
    <property type="evidence" value="ECO:0007669"/>
    <property type="project" value="InterPro"/>
</dbReference>
<dbReference type="FunFam" id="3.20.20.140:FF:000047">
    <property type="entry name" value="PHP domain-containing protein"/>
    <property type="match status" value="1"/>
</dbReference>
<dbReference type="SMART" id="SM00481">
    <property type="entry name" value="POLIIIAc"/>
    <property type="match status" value="1"/>
</dbReference>
<dbReference type="InterPro" id="IPR003141">
    <property type="entry name" value="Pol/His_phosphatase_N"/>
</dbReference>
<name>A0A1N6D073_9BACT</name>
<dbReference type="InterPro" id="IPR043519">
    <property type="entry name" value="NT_sf"/>
</dbReference>
<dbReference type="InterPro" id="IPR022311">
    <property type="entry name" value="PolX-like"/>
</dbReference>
<dbReference type="RefSeq" id="WP_074237056.1">
    <property type="nucleotide sequence ID" value="NZ_FSRA01000001.1"/>
</dbReference>
<dbReference type="InterPro" id="IPR010996">
    <property type="entry name" value="HHH_MUS81"/>
</dbReference>
<dbReference type="PIRSF" id="PIRSF005047">
    <property type="entry name" value="UCP005047_YshC"/>
    <property type="match status" value="1"/>
</dbReference>
<dbReference type="InterPro" id="IPR027421">
    <property type="entry name" value="DNA_pol_lamdba_lyase_dom_sf"/>
</dbReference>
<keyword evidence="4" id="KW-1185">Reference proteome</keyword>
<dbReference type="InterPro" id="IPR047967">
    <property type="entry name" value="PolX_PHP"/>
</dbReference>
<dbReference type="SMART" id="SM00483">
    <property type="entry name" value="POLXc"/>
    <property type="match status" value="1"/>
</dbReference>
<dbReference type="Gene3D" id="3.20.20.140">
    <property type="entry name" value="Metal-dependent hydrolases"/>
    <property type="match status" value="1"/>
</dbReference>
<dbReference type="Pfam" id="PF14520">
    <property type="entry name" value="HHH_5"/>
    <property type="match status" value="1"/>
</dbReference>
<dbReference type="SUPFAM" id="SSF47802">
    <property type="entry name" value="DNA polymerase beta, N-terminal domain-like"/>
    <property type="match status" value="1"/>
</dbReference>
<dbReference type="CDD" id="cd07436">
    <property type="entry name" value="PHP_PolX"/>
    <property type="match status" value="1"/>
</dbReference>
<dbReference type="AlphaFoldDB" id="A0A1N6D073"/>
<dbReference type="Pfam" id="PF02811">
    <property type="entry name" value="PHP"/>
    <property type="match status" value="1"/>
</dbReference>
<evidence type="ECO:0000313" key="3">
    <source>
        <dbReference type="EMBL" id="SIN64117.1"/>
    </source>
</evidence>
<reference evidence="3 4" key="1">
    <citation type="submission" date="2016-11" db="EMBL/GenBank/DDBJ databases">
        <authorList>
            <person name="Jaros S."/>
            <person name="Januszkiewicz K."/>
            <person name="Wedrychowicz H."/>
        </authorList>
    </citation>
    <scope>NUCLEOTIDE SEQUENCE [LARGE SCALE GENOMIC DNA]</scope>
    <source>
        <strain evidence="3 4">DSM 24787</strain>
    </source>
</reference>
<feature type="domain" description="Polymerase/histidinol phosphatase N-terminal" evidence="1">
    <location>
        <begin position="321"/>
        <end position="400"/>
    </location>
</feature>
<dbReference type="SUPFAM" id="SSF89550">
    <property type="entry name" value="PHP domain-like"/>
    <property type="match status" value="1"/>
</dbReference>
<gene>
    <name evidence="3" type="ORF">SAMN04488055_0006</name>
</gene>
<dbReference type="STRING" id="536979.SAMN04488055_0006"/>
<evidence type="ECO:0000313" key="4">
    <source>
        <dbReference type="Proteomes" id="UP000185003"/>
    </source>
</evidence>
<protein>
    <submittedName>
        <fullName evidence="3">DNA polymerase (Family 10)</fullName>
    </submittedName>
</protein>
<dbReference type="Pfam" id="PF14716">
    <property type="entry name" value="HHH_8"/>
    <property type="match status" value="1"/>
</dbReference>